<dbReference type="EMBL" id="CAXITT010000339">
    <property type="protein sequence ID" value="CAL1539430.1"/>
    <property type="molecule type" value="Genomic_DNA"/>
</dbReference>
<keyword evidence="3" id="KW-1185">Reference proteome</keyword>
<evidence type="ECO:0000313" key="3">
    <source>
        <dbReference type="Proteomes" id="UP001497497"/>
    </source>
</evidence>
<dbReference type="InterPro" id="IPR039471">
    <property type="entry name" value="CXorf65-like"/>
</dbReference>
<name>A0AAV2I271_LYMST</name>
<gene>
    <name evidence="2" type="ORF">GSLYS_00013224001</name>
</gene>
<proteinExistence type="predicted"/>
<accession>A0AAV2I271</accession>
<dbReference type="Pfam" id="PF15874">
    <property type="entry name" value="Il2rg"/>
    <property type="match status" value="1"/>
</dbReference>
<evidence type="ECO:0000313" key="2">
    <source>
        <dbReference type="EMBL" id="CAL1539430.1"/>
    </source>
</evidence>
<evidence type="ECO:0000256" key="1">
    <source>
        <dbReference type="SAM" id="MobiDB-lite"/>
    </source>
</evidence>
<dbReference type="AlphaFoldDB" id="A0AAV2I271"/>
<protein>
    <submittedName>
        <fullName evidence="2">Uncharacterized protein</fullName>
    </submittedName>
</protein>
<reference evidence="2 3" key="1">
    <citation type="submission" date="2024-04" db="EMBL/GenBank/DDBJ databases">
        <authorList>
            <consortium name="Genoscope - CEA"/>
            <person name="William W."/>
        </authorList>
    </citation>
    <scope>NUCLEOTIDE SEQUENCE [LARGE SCALE GENOMIC DNA]</scope>
</reference>
<dbReference type="PANTHER" id="PTHR33887">
    <property type="entry name" value="PB1 DOMAIN-CONTAINING PROTEIN"/>
    <property type="match status" value="1"/>
</dbReference>
<comment type="caution">
    <text evidence="2">The sequence shown here is derived from an EMBL/GenBank/DDBJ whole genome shotgun (WGS) entry which is preliminary data.</text>
</comment>
<sequence>MNWIFPHESSFPSGLGVRRTDRTSSAMFVIVKFGNNESLLVNPSCAVINLLNSIKRRAGFGGTNKTIDLSDENGLVKELDVHKFESATKFLTSHETYILVQKEMTLEEGESPLTRSTQYTYVPLLERYTELFPNYKIHVQDIPDARKKSKNRLGTKSPSPAGKLIGKGKKEGGNKRTSKIKK</sequence>
<dbReference type="PANTHER" id="PTHR33887:SF5">
    <property type="entry name" value="PB1 DOMAIN-CONTAINING PROTEIN"/>
    <property type="match status" value="1"/>
</dbReference>
<dbReference type="Proteomes" id="UP001497497">
    <property type="component" value="Unassembled WGS sequence"/>
</dbReference>
<feature type="region of interest" description="Disordered" evidence="1">
    <location>
        <begin position="146"/>
        <end position="182"/>
    </location>
</feature>
<organism evidence="2 3">
    <name type="scientific">Lymnaea stagnalis</name>
    <name type="common">Great pond snail</name>
    <name type="synonym">Helix stagnalis</name>
    <dbReference type="NCBI Taxonomy" id="6523"/>
    <lineage>
        <taxon>Eukaryota</taxon>
        <taxon>Metazoa</taxon>
        <taxon>Spiralia</taxon>
        <taxon>Lophotrochozoa</taxon>
        <taxon>Mollusca</taxon>
        <taxon>Gastropoda</taxon>
        <taxon>Heterobranchia</taxon>
        <taxon>Euthyneura</taxon>
        <taxon>Panpulmonata</taxon>
        <taxon>Hygrophila</taxon>
        <taxon>Lymnaeoidea</taxon>
        <taxon>Lymnaeidae</taxon>
        <taxon>Lymnaea</taxon>
    </lineage>
</organism>